<feature type="transmembrane region" description="Helical" evidence="1">
    <location>
        <begin position="81"/>
        <end position="100"/>
    </location>
</feature>
<gene>
    <name evidence="2" type="ORF">QSP1433_LOCUS6108</name>
</gene>
<keyword evidence="1" id="KW-1133">Transmembrane helix</keyword>
<keyword evidence="1" id="KW-0812">Transmembrane</keyword>
<evidence type="ECO:0000313" key="2">
    <source>
        <dbReference type="EMBL" id="CAD9678274.1"/>
    </source>
</evidence>
<accession>A0A7S2RR87</accession>
<evidence type="ECO:0000256" key="1">
    <source>
        <dbReference type="SAM" id="Phobius"/>
    </source>
</evidence>
<feature type="transmembrane region" description="Helical" evidence="1">
    <location>
        <begin position="251"/>
        <end position="278"/>
    </location>
</feature>
<sequence length="507" mass="56062">MSAWACWSNDYYPSHYYPTLHDAIPFRKAVQVGDSAVYIGGLFILPAYLLAAVLVGCVLLCCLRKATCASRMNARHRRIGFWVFFWGGMAFLFLVLTILVSNGVDAYNRSYAGVYFSSTFSAYALVIDESAYATKGAAVLARKASGTCLNLPENVSDALLKIEKLLQNATSVLQETRESRLENALKGLDWIVSLNESLERYTIPIIAPSVSIMVLSMCTFMFICWVEFFTSRGRTCCPSVRSWFQGQSGRFAGKVLLLLTLGLCVCTVLAMVVFATFISDLCSSQDPNLPQYYQRHLAESLNAQEINANPTSSTPICTPLADQGGLSDNPVGIFMCYLQTGDPRNSLFGSVLIDCTTSIDLINGINDTSECPAVIELQSYTTENLTNTIATIRKIFSTHAGPIRVDPNYQCNPSEIFSKYRWNNERTCRLGDTYTAFWTGYMGCTALLLVVTGMYIYFNLNFPRDHNFSLCAQTIELQEISKEPAVARAQVIVEESQSACTGGIVNT</sequence>
<protein>
    <submittedName>
        <fullName evidence="2">Uncharacterized protein</fullName>
    </submittedName>
</protein>
<feature type="transmembrane region" description="Helical" evidence="1">
    <location>
        <begin position="36"/>
        <end position="60"/>
    </location>
</feature>
<keyword evidence="1" id="KW-0472">Membrane</keyword>
<name>A0A7S2RR87_9STRA</name>
<dbReference type="AlphaFoldDB" id="A0A7S2RR87"/>
<organism evidence="2">
    <name type="scientific">Mucochytrium quahogii</name>
    <dbReference type="NCBI Taxonomy" id="96639"/>
    <lineage>
        <taxon>Eukaryota</taxon>
        <taxon>Sar</taxon>
        <taxon>Stramenopiles</taxon>
        <taxon>Bigyra</taxon>
        <taxon>Labyrinthulomycetes</taxon>
        <taxon>Thraustochytrida</taxon>
        <taxon>Thraustochytriidae</taxon>
        <taxon>Mucochytrium</taxon>
    </lineage>
</organism>
<feature type="transmembrane region" description="Helical" evidence="1">
    <location>
        <begin position="205"/>
        <end position="230"/>
    </location>
</feature>
<dbReference type="EMBL" id="HBHK01009784">
    <property type="protein sequence ID" value="CAD9678274.1"/>
    <property type="molecule type" value="Transcribed_RNA"/>
</dbReference>
<proteinExistence type="predicted"/>
<feature type="transmembrane region" description="Helical" evidence="1">
    <location>
        <begin position="436"/>
        <end position="458"/>
    </location>
</feature>
<reference evidence="2" key="1">
    <citation type="submission" date="2021-01" db="EMBL/GenBank/DDBJ databases">
        <authorList>
            <person name="Corre E."/>
            <person name="Pelletier E."/>
            <person name="Niang G."/>
            <person name="Scheremetjew M."/>
            <person name="Finn R."/>
            <person name="Kale V."/>
            <person name="Holt S."/>
            <person name="Cochrane G."/>
            <person name="Meng A."/>
            <person name="Brown T."/>
            <person name="Cohen L."/>
        </authorList>
    </citation>
    <scope>NUCLEOTIDE SEQUENCE</scope>
    <source>
        <strain evidence="2">NY070348D</strain>
    </source>
</reference>